<organism evidence="3 4">
    <name type="scientific">Paenibacillus hunanensis</name>
    <dbReference type="NCBI Taxonomy" id="539262"/>
    <lineage>
        <taxon>Bacteria</taxon>
        <taxon>Bacillati</taxon>
        <taxon>Bacillota</taxon>
        <taxon>Bacilli</taxon>
        <taxon>Bacillales</taxon>
        <taxon>Paenibacillaceae</taxon>
        <taxon>Paenibacillus</taxon>
    </lineage>
</organism>
<protein>
    <recommendedName>
        <fullName evidence="5">DUF5666 domain-containing protein</fullName>
    </recommendedName>
</protein>
<keyword evidence="2" id="KW-0732">Signal</keyword>
<dbReference type="Proteomes" id="UP001185028">
    <property type="component" value="Unassembled WGS sequence"/>
</dbReference>
<feature type="compositionally biased region" description="Low complexity" evidence="1">
    <location>
        <begin position="255"/>
        <end position="279"/>
    </location>
</feature>
<feature type="compositionally biased region" description="Low complexity" evidence="1">
    <location>
        <begin position="37"/>
        <end position="49"/>
    </location>
</feature>
<feature type="chain" id="PRO_5046785162" description="DUF5666 domain-containing protein" evidence="2">
    <location>
        <begin position="31"/>
        <end position="279"/>
    </location>
</feature>
<evidence type="ECO:0000313" key="4">
    <source>
        <dbReference type="Proteomes" id="UP001185028"/>
    </source>
</evidence>
<evidence type="ECO:0000256" key="1">
    <source>
        <dbReference type="SAM" id="MobiDB-lite"/>
    </source>
</evidence>
<keyword evidence="4" id="KW-1185">Reference proteome</keyword>
<proteinExistence type="predicted"/>
<evidence type="ECO:0000256" key="2">
    <source>
        <dbReference type="SAM" id="SignalP"/>
    </source>
</evidence>
<dbReference type="EMBL" id="JAVDQH010000005">
    <property type="protein sequence ID" value="MDR6243763.1"/>
    <property type="molecule type" value="Genomic_DNA"/>
</dbReference>
<name>A0ABU1IWZ9_9BACL</name>
<sequence length="279" mass="27742">MKNTWKVLSSTAFSAVLLAGTITASTHVFADAASDETTNGRTTQQGTTTLSPNGQSNQGTANGTVAQPPAPPAGGPGTGEHPAPPAPPAPPQDGYDHAHGKITAISGNTITIEKPPAPGEGPGPDGVKGKKTSKRGTVEGNTYSNSQASTSVAQNTYGQTVSFTISSSTKIVKVSHSPETGRTEKTLSLSDLQVGDDIGINLEQNTQNVVEIEVHTPPTPPADGQTPPAPPAPGEAPPAPPTGTDAPPAPPTPPADSSNSSSSSTGTSGSSSSSESSGS</sequence>
<feature type="compositionally biased region" description="Polar residues" evidence="1">
    <location>
        <begin position="50"/>
        <end position="65"/>
    </location>
</feature>
<gene>
    <name evidence="3" type="ORF">JOC58_001656</name>
</gene>
<dbReference type="RefSeq" id="WP_188776956.1">
    <property type="nucleotide sequence ID" value="NZ_BMMB01000008.1"/>
</dbReference>
<evidence type="ECO:0008006" key="5">
    <source>
        <dbReference type="Google" id="ProtNLM"/>
    </source>
</evidence>
<comment type="caution">
    <text evidence="3">The sequence shown here is derived from an EMBL/GenBank/DDBJ whole genome shotgun (WGS) entry which is preliminary data.</text>
</comment>
<feature type="region of interest" description="Disordered" evidence="1">
    <location>
        <begin position="34"/>
        <end position="152"/>
    </location>
</feature>
<reference evidence="3 4" key="1">
    <citation type="submission" date="2023-07" db="EMBL/GenBank/DDBJ databases">
        <title>Genomic Encyclopedia of Type Strains, Phase IV (KMG-IV): sequencing the most valuable type-strain genomes for metagenomic binning, comparative biology and taxonomic classification.</title>
        <authorList>
            <person name="Goeker M."/>
        </authorList>
    </citation>
    <scope>NUCLEOTIDE SEQUENCE [LARGE SCALE GENOMIC DNA]</scope>
    <source>
        <strain evidence="3 4">DSM 22170</strain>
    </source>
</reference>
<feature type="region of interest" description="Disordered" evidence="1">
    <location>
        <begin position="203"/>
        <end position="279"/>
    </location>
</feature>
<feature type="region of interest" description="Disordered" evidence="1">
    <location>
        <begin position="168"/>
        <end position="191"/>
    </location>
</feature>
<feature type="signal peptide" evidence="2">
    <location>
        <begin position="1"/>
        <end position="30"/>
    </location>
</feature>
<accession>A0ABU1IWZ9</accession>
<feature type="compositionally biased region" description="Pro residues" evidence="1">
    <location>
        <begin position="82"/>
        <end position="91"/>
    </location>
</feature>
<feature type="compositionally biased region" description="Pro residues" evidence="1">
    <location>
        <begin position="217"/>
        <end position="254"/>
    </location>
</feature>
<feature type="compositionally biased region" description="Polar residues" evidence="1">
    <location>
        <begin position="139"/>
        <end position="152"/>
    </location>
</feature>
<evidence type="ECO:0000313" key="3">
    <source>
        <dbReference type="EMBL" id="MDR6243763.1"/>
    </source>
</evidence>